<sequence>MSLQRAKPAKSVFEFETRLDFVIIAISRISAAIAGGLNPLLTVLYRQLVG</sequence>
<dbReference type="AlphaFoldDB" id="A0A1F5L6V3"/>
<keyword evidence="1" id="KW-1133">Transmembrane helix</keyword>
<comment type="caution">
    <text evidence="2">The sequence shown here is derived from an EMBL/GenBank/DDBJ whole genome shotgun (WGS) entry which is preliminary data.</text>
</comment>
<name>A0A1F5L6V3_PENAI</name>
<dbReference type="RefSeq" id="XP_022484389.1">
    <property type="nucleotide sequence ID" value="XM_022635692.1"/>
</dbReference>
<keyword evidence="1" id="KW-0472">Membrane</keyword>
<evidence type="ECO:0000313" key="3">
    <source>
        <dbReference type="Proteomes" id="UP000177622"/>
    </source>
</evidence>
<evidence type="ECO:0000256" key="1">
    <source>
        <dbReference type="SAM" id="Phobius"/>
    </source>
</evidence>
<protein>
    <recommendedName>
        <fullName evidence="4">Major facilitator superfamily (MFS) profile domain-containing protein</fullName>
    </recommendedName>
</protein>
<proteinExistence type="predicted"/>
<feature type="transmembrane region" description="Helical" evidence="1">
    <location>
        <begin position="21"/>
        <end position="45"/>
    </location>
</feature>
<evidence type="ECO:0008006" key="4">
    <source>
        <dbReference type="Google" id="ProtNLM"/>
    </source>
</evidence>
<dbReference type="Proteomes" id="UP000177622">
    <property type="component" value="Unassembled WGS sequence"/>
</dbReference>
<reference evidence="2 3" key="1">
    <citation type="journal article" date="2016" name="Sci. Rep.">
        <title>Penicillium arizonense, a new, genome sequenced fungal species, reveals a high chemical diversity in secreted metabolites.</title>
        <authorList>
            <person name="Grijseels S."/>
            <person name="Nielsen J.C."/>
            <person name="Randelovic M."/>
            <person name="Nielsen J."/>
            <person name="Nielsen K.F."/>
            <person name="Workman M."/>
            <person name="Frisvad J.C."/>
        </authorList>
    </citation>
    <scope>NUCLEOTIDE SEQUENCE [LARGE SCALE GENOMIC DNA]</scope>
    <source>
        <strain evidence="2 3">CBS 141311</strain>
    </source>
</reference>
<gene>
    <name evidence="2" type="ORF">PENARI_c024G06501</name>
</gene>
<dbReference type="GeneID" id="34580426"/>
<dbReference type="EMBL" id="LXJU01000024">
    <property type="protein sequence ID" value="OGE48935.1"/>
    <property type="molecule type" value="Genomic_DNA"/>
</dbReference>
<keyword evidence="1" id="KW-0812">Transmembrane</keyword>
<evidence type="ECO:0000313" key="2">
    <source>
        <dbReference type="EMBL" id="OGE48935.1"/>
    </source>
</evidence>
<organism evidence="2 3">
    <name type="scientific">Penicillium arizonense</name>
    <dbReference type="NCBI Taxonomy" id="1835702"/>
    <lineage>
        <taxon>Eukaryota</taxon>
        <taxon>Fungi</taxon>
        <taxon>Dikarya</taxon>
        <taxon>Ascomycota</taxon>
        <taxon>Pezizomycotina</taxon>
        <taxon>Eurotiomycetes</taxon>
        <taxon>Eurotiomycetidae</taxon>
        <taxon>Eurotiales</taxon>
        <taxon>Aspergillaceae</taxon>
        <taxon>Penicillium</taxon>
    </lineage>
</organism>
<accession>A0A1F5L6V3</accession>
<keyword evidence="3" id="KW-1185">Reference proteome</keyword>